<name>A0A3S3NJQ5_9ACAR</name>
<dbReference type="InterPro" id="IPR020841">
    <property type="entry name" value="PKS_Beta-ketoAc_synthase_dom"/>
</dbReference>
<feature type="domain" description="Carrier" evidence="4">
    <location>
        <begin position="193"/>
        <end position="270"/>
    </location>
</feature>
<dbReference type="Gene3D" id="3.40.50.12780">
    <property type="entry name" value="N-terminal domain of ligase-like"/>
    <property type="match status" value="1"/>
</dbReference>
<evidence type="ECO:0000256" key="3">
    <source>
        <dbReference type="ARBA" id="ARBA00022679"/>
    </source>
</evidence>
<dbReference type="Gene3D" id="3.40.47.10">
    <property type="match status" value="1"/>
</dbReference>
<dbReference type="InterPro" id="IPR016039">
    <property type="entry name" value="Thiolase-like"/>
</dbReference>
<evidence type="ECO:0000313" key="6">
    <source>
        <dbReference type="EMBL" id="RWS00737.1"/>
    </source>
</evidence>
<dbReference type="InterPro" id="IPR018201">
    <property type="entry name" value="Ketoacyl_synth_AS"/>
</dbReference>
<organism evidence="6 9">
    <name type="scientific">Dinothrombium tinctorium</name>
    <dbReference type="NCBI Taxonomy" id="1965070"/>
    <lineage>
        <taxon>Eukaryota</taxon>
        <taxon>Metazoa</taxon>
        <taxon>Ecdysozoa</taxon>
        <taxon>Arthropoda</taxon>
        <taxon>Chelicerata</taxon>
        <taxon>Arachnida</taxon>
        <taxon>Acari</taxon>
        <taxon>Acariformes</taxon>
        <taxon>Trombidiformes</taxon>
        <taxon>Prostigmata</taxon>
        <taxon>Anystina</taxon>
        <taxon>Parasitengona</taxon>
        <taxon>Trombidioidea</taxon>
        <taxon>Trombidiidae</taxon>
        <taxon>Dinothrombium</taxon>
    </lineage>
</organism>
<dbReference type="PANTHER" id="PTHR43775:SF37">
    <property type="entry name" value="SI:DKEY-61P9.11"/>
    <property type="match status" value="1"/>
</dbReference>
<evidence type="ECO:0000313" key="7">
    <source>
        <dbReference type="EMBL" id="RWS00739.1"/>
    </source>
</evidence>
<dbReference type="GO" id="GO:0004315">
    <property type="term" value="F:3-oxoacyl-[acyl-carrier-protein] synthase activity"/>
    <property type="evidence" value="ECO:0007669"/>
    <property type="project" value="InterPro"/>
</dbReference>
<dbReference type="SUPFAM" id="SSF53901">
    <property type="entry name" value="Thiolase-like"/>
    <property type="match status" value="1"/>
</dbReference>
<dbReference type="Gene3D" id="3.30.300.30">
    <property type="match status" value="1"/>
</dbReference>
<dbReference type="InterPro" id="IPR014031">
    <property type="entry name" value="Ketoacyl_synth_C"/>
</dbReference>
<feature type="non-terminal residue" evidence="6">
    <location>
        <position position="706"/>
    </location>
</feature>
<keyword evidence="9" id="KW-1185">Reference proteome</keyword>
<dbReference type="Pfam" id="PF00109">
    <property type="entry name" value="ketoacyl-synt"/>
    <property type="match status" value="1"/>
</dbReference>
<keyword evidence="3" id="KW-0808">Transferase</keyword>
<dbReference type="CDD" id="cd00833">
    <property type="entry name" value="PKS"/>
    <property type="match status" value="1"/>
</dbReference>
<reference evidence="6 9" key="1">
    <citation type="journal article" date="2018" name="Gigascience">
        <title>Genomes of trombidid mites reveal novel predicted allergens and laterally-transferred genes associated with secondary metabolism.</title>
        <authorList>
            <person name="Dong X."/>
            <person name="Chaisiri K."/>
            <person name="Xia D."/>
            <person name="Armstrong S.D."/>
            <person name="Fang Y."/>
            <person name="Donnelly M.J."/>
            <person name="Kadowaki T."/>
            <person name="McGarry J.W."/>
            <person name="Darby A.C."/>
            <person name="Makepeace B.L."/>
        </authorList>
    </citation>
    <scope>NUCLEOTIDE SEQUENCE [LARGE SCALE GENOMIC DNA]</scope>
    <source>
        <strain evidence="6">UoL-WK</strain>
    </source>
</reference>
<proteinExistence type="predicted"/>
<keyword evidence="1" id="KW-0596">Phosphopantetheine</keyword>
<dbReference type="Pfam" id="PF02801">
    <property type="entry name" value="Ketoacyl-synt_C"/>
    <property type="match status" value="1"/>
</dbReference>
<dbReference type="OrthoDB" id="6430529at2759"/>
<dbReference type="Gene3D" id="1.10.1200.10">
    <property type="entry name" value="ACP-like"/>
    <property type="match status" value="1"/>
</dbReference>
<dbReference type="SMART" id="SM00825">
    <property type="entry name" value="PKS_KS"/>
    <property type="match status" value="1"/>
</dbReference>
<feature type="domain" description="Ketosynthase family 3 (KS3)" evidence="5">
    <location>
        <begin position="284"/>
        <end position="700"/>
    </location>
</feature>
<dbReference type="Pfam" id="PF00550">
    <property type="entry name" value="PP-binding"/>
    <property type="match status" value="1"/>
</dbReference>
<dbReference type="GO" id="GO:0004312">
    <property type="term" value="F:fatty acid synthase activity"/>
    <property type="evidence" value="ECO:0007669"/>
    <property type="project" value="TreeGrafter"/>
</dbReference>
<gene>
    <name evidence="6" type="ORF">B4U79_04976</name>
    <name evidence="8" type="ORF">B4U79_05665</name>
    <name evidence="7" type="ORF">B4U79_13769</name>
</gene>
<dbReference type="PROSITE" id="PS52004">
    <property type="entry name" value="KS3_2"/>
    <property type="match status" value="1"/>
</dbReference>
<dbReference type="PANTHER" id="PTHR43775">
    <property type="entry name" value="FATTY ACID SYNTHASE"/>
    <property type="match status" value="1"/>
</dbReference>
<evidence type="ECO:0000313" key="8">
    <source>
        <dbReference type="EMBL" id="RWS00740.1"/>
    </source>
</evidence>
<dbReference type="EMBL" id="NCKU01010624">
    <property type="protein sequence ID" value="RWS00740.1"/>
    <property type="molecule type" value="Genomic_DNA"/>
</dbReference>
<protein>
    <submittedName>
        <fullName evidence="6">Uncharacterized protein</fullName>
    </submittedName>
</protein>
<dbReference type="STRING" id="1965070.A0A3S3NJQ5"/>
<dbReference type="InterPro" id="IPR036736">
    <property type="entry name" value="ACP-like_sf"/>
</dbReference>
<dbReference type="PROSITE" id="PS00606">
    <property type="entry name" value="KS3_1"/>
    <property type="match status" value="1"/>
</dbReference>
<evidence type="ECO:0000256" key="1">
    <source>
        <dbReference type="ARBA" id="ARBA00022450"/>
    </source>
</evidence>
<dbReference type="EMBL" id="NCKU01010625">
    <property type="protein sequence ID" value="RWS00739.1"/>
    <property type="molecule type" value="Genomic_DNA"/>
</dbReference>
<dbReference type="InterPro" id="IPR050091">
    <property type="entry name" value="PKS_NRPS_Biosynth_Enz"/>
</dbReference>
<comment type="caution">
    <text evidence="6">The sequence shown here is derived from an EMBL/GenBank/DDBJ whole genome shotgun (WGS) entry which is preliminary data.</text>
</comment>
<dbReference type="SUPFAM" id="SSF56801">
    <property type="entry name" value="Acetyl-CoA synthetase-like"/>
    <property type="match status" value="1"/>
</dbReference>
<sequence>MIGILTCVVDPITKMLSPIGTIGEFCICGPTVGKGDVKSTSLDFTGDRPVFMTGDYARMLPDRNVDFIGRKDLSFFKVHGFRVNPREIEFIVTKYLGSKMDLVHVFSAKDRFDETIICLIYKPNDVGENDLNSEIRNIIKARLPYYMMPQIIKKVAAVPITKNGKTDLATLKQMCLEDQKIAQRFSENTSHNTSMTEVEKMLLKHLSNSLSSSSPIDVNTNFRDQGIHSLTLMKFANTLLNEKVSGFESVADLFDYPNIKLLAQKIESVSISPKSTMPNKEKRECEIAIVGVAFRLPKNVQTLAELWSIFETEKCLVDNFPGEREADFISRLDEQDFQAYKNEKRFKAAFLSSIDKFDNEFFGIPASEAKHLCPEHRLWMEVATEALLDSGLLSEVQGKKCGVFVAISHPEYEKIDRSNEAVAVVGREGSMITRRISYHYDLKGPAFIVDTACSSGLVAFHEACEAIRSGLCDSAIVGGVSIYLNSFQSGTHHENMGTISPEFCCRAFDEKANGTVAGEGVIALILEPLEKAIQDQRYIYGVVKGSAINNVGRSNGITAPSKSSQKEVIESALSDASILPSEIRVIETHGTGTELGDVIEIEALKSVFKENPNPVVLGASKANFGHLNHAAGLLGVLKVLSIFMFKEIPPTVNFEKPNRALINSNLVVPSDKTRIHEENLVAGVSAYGLSGTNVHCVLGNFSNHAK</sequence>
<dbReference type="InterPro" id="IPR042099">
    <property type="entry name" value="ANL_N_sf"/>
</dbReference>
<dbReference type="GO" id="GO:0006633">
    <property type="term" value="P:fatty acid biosynthetic process"/>
    <property type="evidence" value="ECO:0007669"/>
    <property type="project" value="InterPro"/>
</dbReference>
<evidence type="ECO:0000259" key="4">
    <source>
        <dbReference type="PROSITE" id="PS50075"/>
    </source>
</evidence>
<evidence type="ECO:0000256" key="2">
    <source>
        <dbReference type="ARBA" id="ARBA00022553"/>
    </source>
</evidence>
<dbReference type="EMBL" id="NCKU01010627">
    <property type="protein sequence ID" value="RWS00737.1"/>
    <property type="molecule type" value="Genomic_DNA"/>
</dbReference>
<dbReference type="Proteomes" id="UP000285301">
    <property type="component" value="Unassembled WGS sequence"/>
</dbReference>
<dbReference type="PROSITE" id="PS50075">
    <property type="entry name" value="CARRIER"/>
    <property type="match status" value="1"/>
</dbReference>
<evidence type="ECO:0000259" key="5">
    <source>
        <dbReference type="PROSITE" id="PS52004"/>
    </source>
</evidence>
<dbReference type="InterPro" id="IPR009081">
    <property type="entry name" value="PP-bd_ACP"/>
</dbReference>
<evidence type="ECO:0000313" key="9">
    <source>
        <dbReference type="Proteomes" id="UP000285301"/>
    </source>
</evidence>
<dbReference type="InterPro" id="IPR045851">
    <property type="entry name" value="AMP-bd_C_sf"/>
</dbReference>
<dbReference type="InterPro" id="IPR014030">
    <property type="entry name" value="Ketoacyl_synth_N"/>
</dbReference>
<accession>A0A3S3NJQ5</accession>
<dbReference type="AlphaFoldDB" id="A0A3S3NJQ5"/>
<dbReference type="SUPFAM" id="SSF47336">
    <property type="entry name" value="ACP-like"/>
    <property type="match status" value="1"/>
</dbReference>
<reference evidence="6" key="2">
    <citation type="submission" date="2018-11" db="EMBL/GenBank/DDBJ databases">
        <title>Trombidioid mite genomics.</title>
        <authorList>
            <person name="Dong X."/>
        </authorList>
    </citation>
    <scope>NUCLEOTIDE SEQUENCE</scope>
    <source>
        <strain evidence="6">UoL-WK</strain>
    </source>
</reference>
<keyword evidence="2" id="KW-0597">Phosphoprotein</keyword>